<gene>
    <name evidence="1" type="ORF">T12_5802</name>
</gene>
<sequence length="289" mass="31215">MGPCEPEDFCHILPDEGDCGPRVQQAVYHHVVSIRPVSAGADGLETTPGFASSGQKALMGLVGPRWSGRFPRGRRMQELVVRLATSVHSARATRSAFSRPMAAEYPASKNRWQPVTSWSPSQNGQTRWTEVTNAAADDVTRSRPFFLAFFNSFRVASPPFSSLDASGLNSSGGDSESACSWANSRNFSKLSSDSGPDPTFKSQALCSLRGNFSFSPGIRASLHGSSPAWGSLPIAARHLSCLVISSTKVWMPCLVISRHSGAFHKARRCARATIFGRPKRFCKMSTACG</sequence>
<organism evidence="1 2">
    <name type="scientific">Trichinella patagoniensis</name>
    <dbReference type="NCBI Taxonomy" id="990121"/>
    <lineage>
        <taxon>Eukaryota</taxon>
        <taxon>Metazoa</taxon>
        <taxon>Ecdysozoa</taxon>
        <taxon>Nematoda</taxon>
        <taxon>Enoplea</taxon>
        <taxon>Dorylaimia</taxon>
        <taxon>Trichinellida</taxon>
        <taxon>Trichinellidae</taxon>
        <taxon>Trichinella</taxon>
    </lineage>
</organism>
<proteinExistence type="predicted"/>
<evidence type="ECO:0000313" key="2">
    <source>
        <dbReference type="Proteomes" id="UP000054783"/>
    </source>
</evidence>
<protein>
    <submittedName>
        <fullName evidence="1">Uncharacterized protein</fullName>
    </submittedName>
</protein>
<reference evidence="1 2" key="1">
    <citation type="submission" date="2015-01" db="EMBL/GenBank/DDBJ databases">
        <title>Evolution of Trichinella species and genotypes.</title>
        <authorList>
            <person name="Korhonen P.K."/>
            <person name="Edoardo P."/>
            <person name="Giuseppe L.R."/>
            <person name="Gasser R.B."/>
        </authorList>
    </citation>
    <scope>NUCLEOTIDE SEQUENCE [LARGE SCALE GENOMIC DNA]</scope>
    <source>
        <strain evidence="1">ISS2496</strain>
    </source>
</reference>
<dbReference type="EMBL" id="JYDQ01000750">
    <property type="protein sequence ID" value="KRY06547.1"/>
    <property type="molecule type" value="Genomic_DNA"/>
</dbReference>
<accession>A0A0V0Z2L1</accession>
<name>A0A0V0Z2L1_9BILA</name>
<comment type="caution">
    <text evidence="1">The sequence shown here is derived from an EMBL/GenBank/DDBJ whole genome shotgun (WGS) entry which is preliminary data.</text>
</comment>
<dbReference type="AlphaFoldDB" id="A0A0V0Z2L1"/>
<evidence type="ECO:0000313" key="1">
    <source>
        <dbReference type="EMBL" id="KRY06547.1"/>
    </source>
</evidence>
<dbReference type="Proteomes" id="UP000054783">
    <property type="component" value="Unassembled WGS sequence"/>
</dbReference>
<keyword evidence="2" id="KW-1185">Reference proteome</keyword>
<dbReference type="OrthoDB" id="10301271at2759"/>